<dbReference type="InterPro" id="IPR004655">
    <property type="entry name" value="FabH"/>
</dbReference>
<feature type="transmembrane region" description="Helical" evidence="9">
    <location>
        <begin position="302"/>
        <end position="320"/>
    </location>
</feature>
<dbReference type="InterPro" id="IPR013747">
    <property type="entry name" value="ACP_syn_III_C"/>
</dbReference>
<reference evidence="12" key="1">
    <citation type="submission" date="2020-10" db="EMBL/GenBank/DDBJ databases">
        <authorList>
            <person name="Gilroy R."/>
        </authorList>
    </citation>
    <scope>NUCLEOTIDE SEQUENCE</scope>
    <source>
        <strain evidence="12">10037</strain>
    </source>
</reference>
<evidence type="ECO:0000256" key="4">
    <source>
        <dbReference type="ARBA" id="ARBA00022679"/>
    </source>
</evidence>
<feature type="domain" description="Beta-ketoacyl-[acyl-carrier-protein] synthase III C-terminal" evidence="10">
    <location>
        <begin position="232"/>
        <end position="320"/>
    </location>
</feature>
<dbReference type="CDD" id="cd00830">
    <property type="entry name" value="KAS_III"/>
    <property type="match status" value="1"/>
</dbReference>
<dbReference type="GO" id="GO:0004315">
    <property type="term" value="F:3-oxoacyl-[acyl-carrier-protein] synthase activity"/>
    <property type="evidence" value="ECO:0007669"/>
    <property type="project" value="InterPro"/>
</dbReference>
<keyword evidence="6" id="KW-0443">Lipid metabolism</keyword>
<dbReference type="InterPro" id="IPR016039">
    <property type="entry name" value="Thiolase-like"/>
</dbReference>
<evidence type="ECO:0000259" key="10">
    <source>
        <dbReference type="Pfam" id="PF08541"/>
    </source>
</evidence>
<name>A0A9D9I6H2_9BACT</name>
<evidence type="ECO:0000256" key="2">
    <source>
        <dbReference type="ARBA" id="ARBA00008642"/>
    </source>
</evidence>
<dbReference type="Gene3D" id="3.40.47.10">
    <property type="match status" value="1"/>
</dbReference>
<evidence type="ECO:0000313" key="13">
    <source>
        <dbReference type="Proteomes" id="UP000823597"/>
    </source>
</evidence>
<protein>
    <submittedName>
        <fullName evidence="12">Beta-ketoacyl-ACP synthase 3</fullName>
        <ecNumber evidence="12">2.3.1.180</ecNumber>
    </submittedName>
</protein>
<keyword evidence="4 12" id="KW-0808">Transferase</keyword>
<gene>
    <name evidence="12" type="ORF">IAB93_08910</name>
</gene>
<keyword evidence="9" id="KW-0472">Membrane</keyword>
<dbReference type="GO" id="GO:0033818">
    <property type="term" value="F:beta-ketoacyl-acyl-carrier-protein synthase III activity"/>
    <property type="evidence" value="ECO:0007669"/>
    <property type="project" value="UniProtKB-EC"/>
</dbReference>
<proteinExistence type="inferred from homology"/>
<accession>A0A9D9I6H2</accession>
<comment type="similarity">
    <text evidence="2">Belongs to the thiolase-like superfamily. FabH family.</text>
</comment>
<keyword evidence="12" id="KW-0012">Acyltransferase</keyword>
<dbReference type="PANTHER" id="PTHR43091:SF1">
    <property type="entry name" value="BETA-KETOACYL-[ACYL-CARRIER-PROTEIN] SYNTHASE III, CHLOROPLASTIC"/>
    <property type="match status" value="1"/>
</dbReference>
<evidence type="ECO:0000256" key="1">
    <source>
        <dbReference type="ARBA" id="ARBA00005189"/>
    </source>
</evidence>
<keyword evidence="9" id="KW-0812">Transmembrane</keyword>
<dbReference type="SUPFAM" id="SSF53901">
    <property type="entry name" value="Thiolase-like"/>
    <property type="match status" value="1"/>
</dbReference>
<evidence type="ECO:0000256" key="7">
    <source>
        <dbReference type="ARBA" id="ARBA00023160"/>
    </source>
</evidence>
<keyword evidence="9" id="KW-1133">Transmembrane helix</keyword>
<dbReference type="EC" id="2.3.1.180" evidence="12"/>
<dbReference type="PANTHER" id="PTHR43091">
    <property type="entry name" value="3-OXOACYL-[ACYL-CARRIER-PROTEIN] SYNTHASE"/>
    <property type="match status" value="1"/>
</dbReference>
<keyword evidence="7" id="KW-0275">Fatty acid biosynthesis</keyword>
<evidence type="ECO:0000256" key="5">
    <source>
        <dbReference type="ARBA" id="ARBA00022832"/>
    </source>
</evidence>
<comment type="pathway">
    <text evidence="1">Lipid metabolism.</text>
</comment>
<evidence type="ECO:0000313" key="12">
    <source>
        <dbReference type="EMBL" id="MBO8466093.1"/>
    </source>
</evidence>
<sequence>MKIIGTGSSLPKKVVTNDMLSTFLDTSDEWIVTRTGISSRKVISDERLEDLAVDAARKAIEDAGITLDEIDIIICSNVVNEFVTPGLSCVIQRDLGTKVPTMDLNAACAGFIYGLDFAHGYSMVHKDVRNILLVCAEEPTRMMNWADRNVCVLFGDGAAAVVLDCTDKENDCIKEVKLSGVPAVESLYYKRNLEPTPFITKEKEPVPITMNGRDIFRMATRAAFADITAVFEKAGITAEDIDYFLLHQANIRIIESIQNHFGISPEKFLHNIEHLGNTSSASVPILMDEMNRCGRLKKGQKLIMSAFGAGFVSGAAYVVWDK</sequence>
<evidence type="ECO:0000256" key="8">
    <source>
        <dbReference type="ARBA" id="ARBA00023268"/>
    </source>
</evidence>
<dbReference type="Pfam" id="PF08545">
    <property type="entry name" value="ACP_syn_III"/>
    <property type="match status" value="1"/>
</dbReference>
<reference evidence="12" key="2">
    <citation type="journal article" date="2021" name="PeerJ">
        <title>Extensive microbial diversity within the chicken gut microbiome revealed by metagenomics and culture.</title>
        <authorList>
            <person name="Gilroy R."/>
            <person name="Ravi A."/>
            <person name="Getino M."/>
            <person name="Pursley I."/>
            <person name="Horton D.L."/>
            <person name="Alikhan N.F."/>
            <person name="Baker D."/>
            <person name="Gharbi K."/>
            <person name="Hall N."/>
            <person name="Watson M."/>
            <person name="Adriaenssens E.M."/>
            <person name="Foster-Nyarko E."/>
            <person name="Jarju S."/>
            <person name="Secka A."/>
            <person name="Antonio M."/>
            <person name="Oren A."/>
            <person name="Chaudhuri R.R."/>
            <person name="La Ragione R."/>
            <person name="Hildebrand F."/>
            <person name="Pallen M.J."/>
        </authorList>
    </citation>
    <scope>NUCLEOTIDE SEQUENCE</scope>
    <source>
        <strain evidence="12">10037</strain>
    </source>
</reference>
<evidence type="ECO:0000256" key="3">
    <source>
        <dbReference type="ARBA" id="ARBA00022516"/>
    </source>
</evidence>
<keyword evidence="5" id="KW-0276">Fatty acid metabolism</keyword>
<comment type="caution">
    <text evidence="12">The sequence shown here is derived from an EMBL/GenBank/DDBJ whole genome shotgun (WGS) entry which is preliminary data.</text>
</comment>
<organism evidence="12 13">
    <name type="scientific">Candidatus Merdivivens pullistercoris</name>
    <dbReference type="NCBI Taxonomy" id="2840873"/>
    <lineage>
        <taxon>Bacteria</taxon>
        <taxon>Pseudomonadati</taxon>
        <taxon>Bacteroidota</taxon>
        <taxon>Bacteroidia</taxon>
        <taxon>Bacteroidales</taxon>
        <taxon>Muribaculaceae</taxon>
        <taxon>Muribaculaceae incertae sedis</taxon>
        <taxon>Candidatus Merdivivens</taxon>
    </lineage>
</organism>
<dbReference type="Pfam" id="PF08541">
    <property type="entry name" value="ACP_syn_III_C"/>
    <property type="match status" value="1"/>
</dbReference>
<evidence type="ECO:0000259" key="11">
    <source>
        <dbReference type="Pfam" id="PF08545"/>
    </source>
</evidence>
<dbReference type="NCBIfam" id="NF006829">
    <property type="entry name" value="PRK09352.1"/>
    <property type="match status" value="1"/>
</dbReference>
<dbReference type="InterPro" id="IPR013751">
    <property type="entry name" value="ACP_syn_III_N"/>
</dbReference>
<keyword evidence="3" id="KW-0444">Lipid biosynthesis</keyword>
<dbReference type="Proteomes" id="UP000823597">
    <property type="component" value="Unassembled WGS sequence"/>
</dbReference>
<dbReference type="NCBIfam" id="TIGR00747">
    <property type="entry name" value="fabH"/>
    <property type="match status" value="1"/>
</dbReference>
<dbReference type="GO" id="GO:0006633">
    <property type="term" value="P:fatty acid biosynthetic process"/>
    <property type="evidence" value="ECO:0007669"/>
    <property type="project" value="UniProtKB-KW"/>
</dbReference>
<evidence type="ECO:0000256" key="9">
    <source>
        <dbReference type="SAM" id="Phobius"/>
    </source>
</evidence>
<dbReference type="EMBL" id="JADIME010000093">
    <property type="protein sequence ID" value="MBO8466093.1"/>
    <property type="molecule type" value="Genomic_DNA"/>
</dbReference>
<keyword evidence="8" id="KW-0511">Multifunctional enzyme</keyword>
<dbReference type="AlphaFoldDB" id="A0A9D9I6H2"/>
<evidence type="ECO:0000256" key="6">
    <source>
        <dbReference type="ARBA" id="ARBA00023098"/>
    </source>
</evidence>
<feature type="domain" description="Beta-ketoacyl-[acyl-carrier-protein] synthase III N-terminal" evidence="11">
    <location>
        <begin position="102"/>
        <end position="176"/>
    </location>
</feature>